<dbReference type="PANTHER" id="PTHR45138:SF9">
    <property type="entry name" value="DIGUANYLATE CYCLASE DGCM-RELATED"/>
    <property type="match status" value="1"/>
</dbReference>
<dbReference type="NCBIfam" id="TIGR00254">
    <property type="entry name" value="GGDEF"/>
    <property type="match status" value="1"/>
</dbReference>
<dbReference type="Gene3D" id="3.30.70.270">
    <property type="match status" value="1"/>
</dbReference>
<dbReference type="Pfam" id="PF00990">
    <property type="entry name" value="GGDEF"/>
    <property type="match status" value="1"/>
</dbReference>
<keyword evidence="4" id="KW-1185">Reference proteome</keyword>
<feature type="domain" description="GGDEF" evidence="2">
    <location>
        <begin position="219"/>
        <end position="352"/>
    </location>
</feature>
<reference evidence="3 4" key="1">
    <citation type="submission" date="2018-11" db="EMBL/GenBank/DDBJ databases">
        <title>Trebonia kvetii gen.nov., sp.nov., a novel acidophilic actinobacterium, and proposal of the new actinobacterial family Treboniaceae fam. nov.</title>
        <authorList>
            <person name="Rapoport D."/>
            <person name="Sagova-Mareckova M."/>
            <person name="Sedlacek I."/>
            <person name="Provaznik J."/>
            <person name="Kralova S."/>
            <person name="Pavlinic D."/>
            <person name="Benes V."/>
            <person name="Kopecky J."/>
        </authorList>
    </citation>
    <scope>NUCLEOTIDE SEQUENCE [LARGE SCALE GENOMIC DNA]</scope>
    <source>
        <strain evidence="3 4">15Tr583</strain>
    </source>
</reference>
<feature type="transmembrane region" description="Helical" evidence="1">
    <location>
        <begin position="154"/>
        <end position="174"/>
    </location>
</feature>
<evidence type="ECO:0000259" key="2">
    <source>
        <dbReference type="PROSITE" id="PS50887"/>
    </source>
</evidence>
<dbReference type="AlphaFoldDB" id="A0A6P2BYJ8"/>
<gene>
    <name evidence="3" type="ORF">EAS64_14985</name>
</gene>
<feature type="transmembrane region" description="Helical" evidence="1">
    <location>
        <begin position="56"/>
        <end position="77"/>
    </location>
</feature>
<dbReference type="EMBL" id="RPFW01000003">
    <property type="protein sequence ID" value="TVZ03767.1"/>
    <property type="molecule type" value="Genomic_DNA"/>
</dbReference>
<dbReference type="CDD" id="cd01949">
    <property type="entry name" value="GGDEF"/>
    <property type="match status" value="1"/>
</dbReference>
<keyword evidence="1" id="KW-0812">Transmembrane</keyword>
<dbReference type="Proteomes" id="UP000460272">
    <property type="component" value="Unassembled WGS sequence"/>
</dbReference>
<evidence type="ECO:0000313" key="3">
    <source>
        <dbReference type="EMBL" id="TVZ03767.1"/>
    </source>
</evidence>
<dbReference type="OrthoDB" id="23692at2"/>
<dbReference type="SUPFAM" id="SSF55073">
    <property type="entry name" value="Nucleotide cyclase"/>
    <property type="match status" value="1"/>
</dbReference>
<accession>A0A6P2BYJ8</accession>
<comment type="caution">
    <text evidence="3">The sequence shown here is derived from an EMBL/GenBank/DDBJ whole genome shotgun (WGS) entry which is preliminary data.</text>
</comment>
<feature type="transmembrane region" description="Helical" evidence="1">
    <location>
        <begin position="115"/>
        <end position="148"/>
    </location>
</feature>
<evidence type="ECO:0000256" key="1">
    <source>
        <dbReference type="SAM" id="Phobius"/>
    </source>
</evidence>
<dbReference type="InterPro" id="IPR043128">
    <property type="entry name" value="Rev_trsase/Diguanyl_cyclase"/>
</dbReference>
<dbReference type="InterPro" id="IPR029787">
    <property type="entry name" value="Nucleotide_cyclase"/>
</dbReference>
<dbReference type="PROSITE" id="PS50887">
    <property type="entry name" value="GGDEF"/>
    <property type="match status" value="1"/>
</dbReference>
<feature type="transmembrane region" description="Helical" evidence="1">
    <location>
        <begin position="83"/>
        <end position="103"/>
    </location>
</feature>
<dbReference type="SMART" id="SM00267">
    <property type="entry name" value="GGDEF"/>
    <property type="match status" value="1"/>
</dbReference>
<evidence type="ECO:0000313" key="4">
    <source>
        <dbReference type="Proteomes" id="UP000460272"/>
    </source>
</evidence>
<keyword evidence="1" id="KW-0472">Membrane</keyword>
<dbReference type="InterPro" id="IPR050469">
    <property type="entry name" value="Diguanylate_Cyclase"/>
</dbReference>
<protein>
    <submittedName>
        <fullName evidence="3">GGDEF domain-containing protein</fullName>
    </submittedName>
</protein>
<sequence length="352" mass="37142">MHETVTNSRDLTGPAPGIVLFGIGGGLFVLGGMVAGVSAPFYRAGLPAGQRGPESAWIVGYVCAALGVGLGIALLAARDRLHARAAVSLPFVAITLIALPMLVSRTTTFTGAILLLWPILYAGCLLSEAVTWATITASLLSLVAASVVDPHLTVTSYGPMAATQALTVWVMITLQRRVHRVVGELSRQASTDPLTGLANRRALLDTLDREMAAHLRRGKALSLMMIDVDQFKQLNDTAGHDAGDEVLRRLAAVLSGGSRRGDLAARFGGEEFMLIMTDCALPDAVARADQLRAQIAAESVGWDHALTVSIGVAELRRDLPESDAGARLVGQADAALYAAKQDGRNRVEAYQS</sequence>
<dbReference type="GO" id="GO:0052621">
    <property type="term" value="F:diguanylate cyclase activity"/>
    <property type="evidence" value="ECO:0007669"/>
    <property type="project" value="TreeGrafter"/>
</dbReference>
<dbReference type="PANTHER" id="PTHR45138">
    <property type="entry name" value="REGULATORY COMPONENTS OF SENSORY TRANSDUCTION SYSTEM"/>
    <property type="match status" value="1"/>
</dbReference>
<feature type="transmembrane region" description="Helical" evidence="1">
    <location>
        <begin position="18"/>
        <end position="44"/>
    </location>
</feature>
<name>A0A6P2BYJ8_9ACTN</name>
<keyword evidence="1" id="KW-1133">Transmembrane helix</keyword>
<dbReference type="InterPro" id="IPR000160">
    <property type="entry name" value="GGDEF_dom"/>
</dbReference>
<dbReference type="RefSeq" id="WP_145853638.1">
    <property type="nucleotide sequence ID" value="NZ_RPFW01000003.1"/>
</dbReference>
<proteinExistence type="predicted"/>
<organism evidence="3 4">
    <name type="scientific">Trebonia kvetii</name>
    <dbReference type="NCBI Taxonomy" id="2480626"/>
    <lineage>
        <taxon>Bacteria</taxon>
        <taxon>Bacillati</taxon>
        <taxon>Actinomycetota</taxon>
        <taxon>Actinomycetes</taxon>
        <taxon>Streptosporangiales</taxon>
        <taxon>Treboniaceae</taxon>
        <taxon>Trebonia</taxon>
    </lineage>
</organism>
<dbReference type="FunFam" id="3.30.70.270:FF:000001">
    <property type="entry name" value="Diguanylate cyclase domain protein"/>
    <property type="match status" value="1"/>
</dbReference>